<keyword evidence="3" id="KW-1185">Reference proteome</keyword>
<dbReference type="Proteomes" id="UP000593567">
    <property type="component" value="Unassembled WGS sequence"/>
</dbReference>
<organism evidence="2 3">
    <name type="scientific">Bugula neritina</name>
    <name type="common">Brown bryozoan</name>
    <name type="synonym">Sertularia neritina</name>
    <dbReference type="NCBI Taxonomy" id="10212"/>
    <lineage>
        <taxon>Eukaryota</taxon>
        <taxon>Metazoa</taxon>
        <taxon>Spiralia</taxon>
        <taxon>Lophotrochozoa</taxon>
        <taxon>Bryozoa</taxon>
        <taxon>Gymnolaemata</taxon>
        <taxon>Cheilostomatida</taxon>
        <taxon>Flustrina</taxon>
        <taxon>Buguloidea</taxon>
        <taxon>Bugulidae</taxon>
        <taxon>Bugula</taxon>
    </lineage>
</organism>
<evidence type="ECO:0000256" key="1">
    <source>
        <dbReference type="SAM" id="Phobius"/>
    </source>
</evidence>
<name>A0A7J7JJV9_BUGNE</name>
<keyword evidence="1" id="KW-1133">Transmembrane helix</keyword>
<dbReference type="EMBL" id="VXIV02002285">
    <property type="protein sequence ID" value="KAF6026405.1"/>
    <property type="molecule type" value="Genomic_DNA"/>
</dbReference>
<comment type="caution">
    <text evidence="2">The sequence shown here is derived from an EMBL/GenBank/DDBJ whole genome shotgun (WGS) entry which is preliminary data.</text>
</comment>
<accession>A0A7J7JJV9</accession>
<protein>
    <submittedName>
        <fullName evidence="2">Uncharacterized protein</fullName>
    </submittedName>
</protein>
<sequence>MFYCDFYWCLFYHMSFRFAYFYIIPYFHSTVFTFLSTSGAHSLLSLNQLSDFYSADGVLFCRDLMFVYFWCSSSMVYI</sequence>
<keyword evidence="1" id="KW-0472">Membrane</keyword>
<evidence type="ECO:0000313" key="2">
    <source>
        <dbReference type="EMBL" id="KAF6026405.1"/>
    </source>
</evidence>
<feature type="transmembrane region" description="Helical" evidence="1">
    <location>
        <begin position="20"/>
        <end position="40"/>
    </location>
</feature>
<gene>
    <name evidence="2" type="ORF">EB796_015293</name>
</gene>
<keyword evidence="1" id="KW-0812">Transmembrane</keyword>
<proteinExistence type="predicted"/>
<evidence type="ECO:0000313" key="3">
    <source>
        <dbReference type="Proteomes" id="UP000593567"/>
    </source>
</evidence>
<dbReference type="AlphaFoldDB" id="A0A7J7JJV9"/>
<reference evidence="2" key="1">
    <citation type="submission" date="2020-06" db="EMBL/GenBank/DDBJ databases">
        <title>Draft genome of Bugula neritina, a colonial animal packing powerful symbionts and potential medicines.</title>
        <authorList>
            <person name="Rayko M."/>
        </authorList>
    </citation>
    <scope>NUCLEOTIDE SEQUENCE [LARGE SCALE GENOMIC DNA]</scope>
    <source>
        <strain evidence="2">Kwan_BN1</strain>
    </source>
</reference>